<dbReference type="PROSITE" id="PS52016">
    <property type="entry name" value="TONB_DEPENDENT_REC_3"/>
    <property type="match status" value="1"/>
</dbReference>
<dbReference type="SUPFAM" id="SSF48452">
    <property type="entry name" value="TPR-like"/>
    <property type="match status" value="1"/>
</dbReference>
<dbReference type="SUPFAM" id="SSF56935">
    <property type="entry name" value="Porins"/>
    <property type="match status" value="1"/>
</dbReference>
<dbReference type="InterPro" id="IPR039426">
    <property type="entry name" value="TonB-dep_rcpt-like"/>
</dbReference>
<comment type="caution">
    <text evidence="3">The sequence shown here is derived from an EMBL/GenBank/DDBJ whole genome shotgun (WGS) entry which is preliminary data.</text>
</comment>
<dbReference type="Pfam" id="PF07715">
    <property type="entry name" value="Plug"/>
    <property type="match status" value="1"/>
</dbReference>
<reference evidence="3 4" key="1">
    <citation type="submission" date="2020-01" db="EMBL/GenBank/DDBJ databases">
        <title>Leptobacterium flavescens.</title>
        <authorList>
            <person name="Wang G."/>
        </authorList>
    </citation>
    <scope>NUCLEOTIDE SEQUENCE [LARGE SCALE GENOMIC DNA]</scope>
    <source>
        <strain evidence="3 4">KCTC 22160</strain>
    </source>
</reference>
<keyword evidence="1" id="KW-0813">Transport</keyword>
<dbReference type="AlphaFoldDB" id="A0A6P0ULK2"/>
<evidence type="ECO:0000256" key="1">
    <source>
        <dbReference type="PROSITE-ProRule" id="PRU01360"/>
    </source>
</evidence>
<accession>A0A6P0ULK2</accession>
<dbReference type="Gene3D" id="1.25.40.10">
    <property type="entry name" value="Tetratricopeptide repeat domain"/>
    <property type="match status" value="1"/>
</dbReference>
<dbReference type="GO" id="GO:0009279">
    <property type="term" value="C:cell outer membrane"/>
    <property type="evidence" value="ECO:0007669"/>
    <property type="project" value="UniProtKB-SubCell"/>
</dbReference>
<dbReference type="Gene3D" id="2.170.130.10">
    <property type="entry name" value="TonB-dependent receptor, plug domain"/>
    <property type="match status" value="1"/>
</dbReference>
<dbReference type="InterPro" id="IPR012910">
    <property type="entry name" value="Plug_dom"/>
</dbReference>
<dbReference type="Proteomes" id="UP000468581">
    <property type="component" value="Unassembled WGS sequence"/>
</dbReference>
<evidence type="ECO:0000313" key="4">
    <source>
        <dbReference type="Proteomes" id="UP000468581"/>
    </source>
</evidence>
<feature type="domain" description="TonB-dependent receptor plug" evidence="2">
    <location>
        <begin position="276"/>
        <end position="396"/>
    </location>
</feature>
<dbReference type="Pfam" id="PF13715">
    <property type="entry name" value="CarbopepD_reg_2"/>
    <property type="match status" value="1"/>
</dbReference>
<keyword evidence="1" id="KW-0472">Membrane</keyword>
<keyword evidence="4" id="KW-1185">Reference proteome</keyword>
<comment type="similarity">
    <text evidence="1">Belongs to the TonB-dependent receptor family.</text>
</comment>
<dbReference type="SUPFAM" id="SSF49464">
    <property type="entry name" value="Carboxypeptidase regulatory domain-like"/>
    <property type="match status" value="1"/>
</dbReference>
<protein>
    <submittedName>
        <fullName evidence="3">TonB-dependent receptor plug domain-containing protein</fullName>
    </submittedName>
</protein>
<evidence type="ECO:0000259" key="2">
    <source>
        <dbReference type="Pfam" id="PF07715"/>
    </source>
</evidence>
<keyword evidence="1" id="KW-0998">Cell outer membrane</keyword>
<dbReference type="InterPro" id="IPR008969">
    <property type="entry name" value="CarboxyPept-like_regulatory"/>
</dbReference>
<organism evidence="3 4">
    <name type="scientific">Leptobacterium flavescens</name>
    <dbReference type="NCBI Taxonomy" id="472055"/>
    <lineage>
        <taxon>Bacteria</taxon>
        <taxon>Pseudomonadati</taxon>
        <taxon>Bacteroidota</taxon>
        <taxon>Flavobacteriia</taxon>
        <taxon>Flavobacteriales</taxon>
        <taxon>Flavobacteriaceae</taxon>
        <taxon>Leptobacterium</taxon>
    </lineage>
</organism>
<keyword evidence="1" id="KW-1134">Transmembrane beta strand</keyword>
<name>A0A6P0ULK2_9FLAO</name>
<dbReference type="EMBL" id="JAABOO010000002">
    <property type="protein sequence ID" value="NER13867.1"/>
    <property type="molecule type" value="Genomic_DNA"/>
</dbReference>
<sequence>MKLYILLFLGFIGYSYSSPAFQQPEKQKIILFWDVSLSMENRNINGELDYLNNFFKADEVYDLTLIKFNSEVVLKKQFKLLQGDWNELKEELINSVYDGATSYQCLDEAQAGERLLIFSDGNENMARSKLPKGAKTTFVNAVNPYKADIKKKLKEHQVETVDLIPEKPETPEGRVLYTGTVYTKNAPLAGANVQIKNSARGTVTDINGNFEIYAEETDTLVFSYLGKGLQQKRPDKIGKMDVWLDHRALQLDEVVVEGELQKQKDQQNTGYGKKDKDRVGYAVSTVKSGDINSVETTTGQALNGKVSGLNVGPTAKAGQSDLSKAVIRGISSFKLTNHPLIVIDGVPLNRSQPSNEFNSASNSFYDFIDPNNIHEITVLKGLAASNRYGSLGNNGVILITTKTAYAEASVSGKKDKKAPEYIERVEEKEALYITDIRKQPGTEEKYETYLTYRSLYGRSPSFYINVYKALKEQMPEEAGHILMNIVEKYEDRPHVLRMLAYTLEEDKKYKLATEIYERIRTIEEGKAQALLDQANIDALNKKPKEAFTHLAELRADKSHNNYDLKKMLVNDIRHLVRNSPELRSDPEVPAFFKSNVSYAARIVFEWNDPNAEFNLQFIDPKKNYSDWEHSRNDAQQFTEHQKTGLLSQEYIIEEGPKGMWLINLKYLGNGSSEPSYFKVKLINNFGKPNEHTEIRYFSARETGLNQNILKLYVN</sequence>
<dbReference type="InterPro" id="IPR011990">
    <property type="entry name" value="TPR-like_helical_dom_sf"/>
</dbReference>
<dbReference type="InterPro" id="IPR037066">
    <property type="entry name" value="Plug_dom_sf"/>
</dbReference>
<dbReference type="RefSeq" id="WP_163607064.1">
    <property type="nucleotide sequence ID" value="NZ_JAABOO010000002.1"/>
</dbReference>
<evidence type="ECO:0000313" key="3">
    <source>
        <dbReference type="EMBL" id="NER13867.1"/>
    </source>
</evidence>
<keyword evidence="3" id="KW-0675">Receptor</keyword>
<comment type="subcellular location">
    <subcellularLocation>
        <location evidence="1">Cell outer membrane</location>
        <topology evidence="1">Multi-pass membrane protein</topology>
    </subcellularLocation>
</comment>
<proteinExistence type="inferred from homology"/>
<gene>
    <name evidence="3" type="ORF">GWK08_10480</name>
</gene>
<keyword evidence="1" id="KW-0812">Transmembrane</keyword>